<gene>
    <name evidence="1" type="ORF">RJT34_21735</name>
</gene>
<protein>
    <submittedName>
        <fullName evidence="1">Uncharacterized protein</fullName>
    </submittedName>
</protein>
<dbReference type="Proteomes" id="UP001359559">
    <property type="component" value="Unassembled WGS sequence"/>
</dbReference>
<dbReference type="AlphaFoldDB" id="A0AAN9IUJ1"/>
<proteinExistence type="predicted"/>
<comment type="caution">
    <text evidence="1">The sequence shown here is derived from an EMBL/GenBank/DDBJ whole genome shotgun (WGS) entry which is preliminary data.</text>
</comment>
<sequence length="80" mass="9018">MRHNSPISKQRECLSKLQASCLTPYGQFDFEDEIEAKCYVELCAHPSKVDQIPPFSDGHIEGNVYDKCGGMFATKVYAML</sequence>
<accession>A0AAN9IUJ1</accession>
<evidence type="ECO:0000313" key="2">
    <source>
        <dbReference type="Proteomes" id="UP001359559"/>
    </source>
</evidence>
<keyword evidence="2" id="KW-1185">Reference proteome</keyword>
<name>A0AAN9IUJ1_CLITE</name>
<organism evidence="1 2">
    <name type="scientific">Clitoria ternatea</name>
    <name type="common">Butterfly pea</name>
    <dbReference type="NCBI Taxonomy" id="43366"/>
    <lineage>
        <taxon>Eukaryota</taxon>
        <taxon>Viridiplantae</taxon>
        <taxon>Streptophyta</taxon>
        <taxon>Embryophyta</taxon>
        <taxon>Tracheophyta</taxon>
        <taxon>Spermatophyta</taxon>
        <taxon>Magnoliopsida</taxon>
        <taxon>eudicotyledons</taxon>
        <taxon>Gunneridae</taxon>
        <taxon>Pentapetalae</taxon>
        <taxon>rosids</taxon>
        <taxon>fabids</taxon>
        <taxon>Fabales</taxon>
        <taxon>Fabaceae</taxon>
        <taxon>Papilionoideae</taxon>
        <taxon>50 kb inversion clade</taxon>
        <taxon>NPAAA clade</taxon>
        <taxon>indigoferoid/millettioid clade</taxon>
        <taxon>Phaseoleae</taxon>
        <taxon>Clitoria</taxon>
    </lineage>
</organism>
<reference evidence="1 2" key="1">
    <citation type="submission" date="2024-01" db="EMBL/GenBank/DDBJ databases">
        <title>The genomes of 5 underutilized Papilionoideae crops provide insights into root nodulation and disease resistance.</title>
        <authorList>
            <person name="Yuan L."/>
        </authorList>
    </citation>
    <scope>NUCLEOTIDE SEQUENCE [LARGE SCALE GENOMIC DNA]</scope>
    <source>
        <strain evidence="1">LY-2023</strain>
        <tissue evidence="1">Leaf</tissue>
    </source>
</reference>
<evidence type="ECO:0000313" key="1">
    <source>
        <dbReference type="EMBL" id="KAK7286615.1"/>
    </source>
</evidence>
<dbReference type="EMBL" id="JAYKXN010000005">
    <property type="protein sequence ID" value="KAK7286615.1"/>
    <property type="molecule type" value="Genomic_DNA"/>
</dbReference>